<feature type="transmembrane region" description="Helical" evidence="1">
    <location>
        <begin position="305"/>
        <end position="326"/>
    </location>
</feature>
<evidence type="ECO:0000313" key="3">
    <source>
        <dbReference type="EMBL" id="KAK9113298.1"/>
    </source>
</evidence>
<dbReference type="PANTHER" id="PTHR31061:SF24">
    <property type="entry name" value="LD22376P"/>
    <property type="match status" value="1"/>
</dbReference>
<evidence type="ECO:0000313" key="4">
    <source>
        <dbReference type="Proteomes" id="UP001420932"/>
    </source>
</evidence>
<dbReference type="InterPro" id="IPR012429">
    <property type="entry name" value="HGSNAT_cat"/>
</dbReference>
<keyword evidence="1" id="KW-0472">Membrane</keyword>
<sequence length="484" mass="53697">MPLASVGGHHMGAHYELVKGEEKDPHSNEMDSHSHVISITPLTDASKPRRLLSLDVFRGLTVALMIFVDDIGGLIPAINHSPWDGVTLADFVMPFFLFIVGVSLGLTYKMALFHGLVATRKAVLRALKLFILGVVLQGGYFHGLNDLTYGIDIQRLRLMGTLQRIAIAYLIVALCEIWLKRDDAITSKLSSLKKYQYQWVLAFVLTAIYMALLYALYVPDWDYQISSVGFSGPNAFSVKCGVRGDTSPGCNSVGMVDRKILGIQHLYMRPGYRRTKQCSIDSPDNGSLPPDAPSWCQAPFDPEGILSSVMAIVTCLIGLHYGHIIVHFKDHKDRILHWAIPATSLAFMGFSLDLLGLHVNKNLYSLSYTCLTAGVAGLLFAGVYILVDVCGCKRPTLFLEWMGKHALMLYILAACNILPMFLHGFYWQKPQNNIIFVCRPQSGRKECWQTGKREKKQFLESFLAPLVYADACIASLTASISAEA</sequence>
<name>A0AAP0IDW4_9MAGN</name>
<dbReference type="Pfam" id="PF07786">
    <property type="entry name" value="HGSNAT_cat"/>
    <property type="match status" value="1"/>
</dbReference>
<organism evidence="3 4">
    <name type="scientific">Stephania yunnanensis</name>
    <dbReference type="NCBI Taxonomy" id="152371"/>
    <lineage>
        <taxon>Eukaryota</taxon>
        <taxon>Viridiplantae</taxon>
        <taxon>Streptophyta</taxon>
        <taxon>Embryophyta</taxon>
        <taxon>Tracheophyta</taxon>
        <taxon>Spermatophyta</taxon>
        <taxon>Magnoliopsida</taxon>
        <taxon>Ranunculales</taxon>
        <taxon>Menispermaceae</taxon>
        <taxon>Menispermoideae</taxon>
        <taxon>Cissampelideae</taxon>
        <taxon>Stephania</taxon>
    </lineage>
</organism>
<keyword evidence="4" id="KW-1185">Reference proteome</keyword>
<dbReference type="AlphaFoldDB" id="A0AAP0IDW4"/>
<reference evidence="3 4" key="1">
    <citation type="submission" date="2024-01" db="EMBL/GenBank/DDBJ databases">
        <title>Genome assemblies of Stephania.</title>
        <authorList>
            <person name="Yang L."/>
        </authorList>
    </citation>
    <scope>NUCLEOTIDE SEQUENCE [LARGE SCALE GENOMIC DNA]</scope>
    <source>
        <strain evidence="3">YNDBR</strain>
        <tissue evidence="3">Leaf</tissue>
    </source>
</reference>
<evidence type="ECO:0000256" key="1">
    <source>
        <dbReference type="SAM" id="Phobius"/>
    </source>
</evidence>
<feature type="transmembrane region" description="Helical" evidence="1">
    <location>
        <begin position="365"/>
        <end position="387"/>
    </location>
</feature>
<protein>
    <recommendedName>
        <fullName evidence="2">Heparan-alpha-glucosaminide N-acetyltransferase catalytic domain-containing protein</fullName>
    </recommendedName>
</protein>
<dbReference type="PANTHER" id="PTHR31061">
    <property type="entry name" value="LD22376P"/>
    <property type="match status" value="1"/>
</dbReference>
<gene>
    <name evidence="3" type="ORF">Syun_020095</name>
</gene>
<evidence type="ECO:0000259" key="2">
    <source>
        <dbReference type="Pfam" id="PF07786"/>
    </source>
</evidence>
<feature type="transmembrane region" description="Helical" evidence="1">
    <location>
        <begin position="407"/>
        <end position="427"/>
    </location>
</feature>
<comment type="caution">
    <text evidence="3">The sequence shown here is derived from an EMBL/GenBank/DDBJ whole genome shotgun (WGS) entry which is preliminary data.</text>
</comment>
<dbReference type="EMBL" id="JBBNAF010000009">
    <property type="protein sequence ID" value="KAK9113298.1"/>
    <property type="molecule type" value="Genomic_DNA"/>
</dbReference>
<feature type="transmembrane region" description="Helical" evidence="1">
    <location>
        <begin position="122"/>
        <end position="141"/>
    </location>
</feature>
<keyword evidence="1" id="KW-1133">Transmembrane helix</keyword>
<feature type="transmembrane region" description="Helical" evidence="1">
    <location>
        <begin position="161"/>
        <end position="179"/>
    </location>
</feature>
<keyword evidence="1" id="KW-0812">Transmembrane</keyword>
<accession>A0AAP0IDW4</accession>
<feature type="transmembrane region" description="Helical" evidence="1">
    <location>
        <begin position="199"/>
        <end position="217"/>
    </location>
</feature>
<feature type="transmembrane region" description="Helical" evidence="1">
    <location>
        <begin position="91"/>
        <end position="110"/>
    </location>
</feature>
<dbReference type="Proteomes" id="UP001420932">
    <property type="component" value="Unassembled WGS sequence"/>
</dbReference>
<proteinExistence type="predicted"/>
<feature type="domain" description="Heparan-alpha-glucosaminide N-acetyltransferase catalytic" evidence="2">
    <location>
        <begin position="50"/>
        <end position="174"/>
    </location>
</feature>
<feature type="transmembrane region" description="Helical" evidence="1">
    <location>
        <begin position="56"/>
        <end position="79"/>
    </location>
</feature>